<dbReference type="Gene3D" id="1.20.120.430">
    <property type="entry name" value="tRNA modification GTPase MnmE domain 2"/>
    <property type="match status" value="1"/>
</dbReference>
<dbReference type="AlphaFoldDB" id="A0A381WDE9"/>
<dbReference type="InterPro" id="IPR025867">
    <property type="entry name" value="MnmE_helical"/>
</dbReference>
<evidence type="ECO:0000259" key="1">
    <source>
        <dbReference type="Pfam" id="PF01926"/>
    </source>
</evidence>
<dbReference type="InterPro" id="IPR006073">
    <property type="entry name" value="GTP-bd"/>
</dbReference>
<dbReference type="GO" id="GO:0005525">
    <property type="term" value="F:GTP binding"/>
    <property type="evidence" value="ECO:0007669"/>
    <property type="project" value="InterPro"/>
</dbReference>
<evidence type="ECO:0000313" key="3">
    <source>
        <dbReference type="EMBL" id="SVA49987.1"/>
    </source>
</evidence>
<dbReference type="PANTHER" id="PTHR42714:SF2">
    <property type="entry name" value="TRNA MODIFICATION GTPASE GTPBP3, MITOCHONDRIAL"/>
    <property type="match status" value="1"/>
</dbReference>
<dbReference type="Pfam" id="PF12631">
    <property type="entry name" value="MnmE_helical"/>
    <property type="match status" value="1"/>
</dbReference>
<evidence type="ECO:0008006" key="4">
    <source>
        <dbReference type="Google" id="ProtNLM"/>
    </source>
</evidence>
<dbReference type="InterPro" id="IPR005225">
    <property type="entry name" value="Small_GTP-bd"/>
</dbReference>
<feature type="domain" description="MnmE helical" evidence="2">
    <location>
        <begin position="17"/>
        <end position="343"/>
    </location>
</feature>
<dbReference type="PANTHER" id="PTHR42714">
    <property type="entry name" value="TRNA MODIFICATION GTPASE GTPBP3"/>
    <property type="match status" value="1"/>
</dbReference>
<dbReference type="GO" id="GO:0030488">
    <property type="term" value="P:tRNA methylation"/>
    <property type="evidence" value="ECO:0007669"/>
    <property type="project" value="TreeGrafter"/>
</dbReference>
<dbReference type="GO" id="GO:0005829">
    <property type="term" value="C:cytosol"/>
    <property type="evidence" value="ECO:0007669"/>
    <property type="project" value="TreeGrafter"/>
</dbReference>
<dbReference type="Gene3D" id="3.40.50.300">
    <property type="entry name" value="P-loop containing nucleotide triphosphate hydrolases"/>
    <property type="match status" value="1"/>
</dbReference>
<evidence type="ECO:0000259" key="2">
    <source>
        <dbReference type="Pfam" id="PF12631"/>
    </source>
</evidence>
<organism evidence="3">
    <name type="scientific">marine metagenome</name>
    <dbReference type="NCBI Taxonomy" id="408172"/>
    <lineage>
        <taxon>unclassified sequences</taxon>
        <taxon>metagenomes</taxon>
        <taxon>ecological metagenomes</taxon>
    </lineage>
</organism>
<feature type="domain" description="G" evidence="1">
    <location>
        <begin position="113"/>
        <end position="225"/>
    </location>
</feature>
<feature type="non-terminal residue" evidence="3">
    <location>
        <position position="1"/>
    </location>
</feature>
<accession>A0A381WDE9</accession>
<dbReference type="InterPro" id="IPR031168">
    <property type="entry name" value="G_TrmE"/>
</dbReference>
<dbReference type="InterPro" id="IPR027368">
    <property type="entry name" value="MnmE_dom2"/>
</dbReference>
<dbReference type="InterPro" id="IPR027417">
    <property type="entry name" value="P-loop_NTPase"/>
</dbReference>
<dbReference type="NCBIfam" id="TIGR00231">
    <property type="entry name" value="small_GTP"/>
    <property type="match status" value="1"/>
</dbReference>
<dbReference type="SUPFAM" id="SSF52540">
    <property type="entry name" value="P-loop containing nucleoside triphosphate hydrolases"/>
    <property type="match status" value="1"/>
</dbReference>
<name>A0A381WDE9_9ZZZZ</name>
<gene>
    <name evidence="3" type="ORF">METZ01_LOCUS102841</name>
</gene>
<reference evidence="3" key="1">
    <citation type="submission" date="2018-05" db="EMBL/GenBank/DDBJ databases">
        <authorList>
            <person name="Lanie J.A."/>
            <person name="Ng W.-L."/>
            <person name="Kazmierczak K.M."/>
            <person name="Andrzejewski T.M."/>
            <person name="Davidsen T.M."/>
            <person name="Wayne K.J."/>
            <person name="Tettelin H."/>
            <person name="Glass J.I."/>
            <person name="Rusch D."/>
            <person name="Podicherti R."/>
            <person name="Tsui H.-C.T."/>
            <person name="Winkler M.E."/>
        </authorList>
    </citation>
    <scope>NUCLEOTIDE SEQUENCE</scope>
</reference>
<dbReference type="GO" id="GO:0002098">
    <property type="term" value="P:tRNA wobble uridine modification"/>
    <property type="evidence" value="ECO:0007669"/>
    <property type="project" value="TreeGrafter"/>
</dbReference>
<sequence>GPGEFTKRAFINGKIDLMQAESVANMVSASSHRGVSIALNGLRGALSKEIAVVRDKIINVLSYSEHLLDVSEEDIVDTNIAHIINKVTKIHKKVQKLIKNYNTCRIMTSGAVVVLCGPPNSGKSTLFNALVGSSRAIVNKDPGTTRDLLDALIIIDGVPITLVDTAGLRDPENDVESEGIQKAREYMKVADLAYVINDITKMEVSTEMIDNKLLKETSVVNIYNKIDLIKKGVLDKSSGVFKGGLITSALTGLGVEELKKHIIIALGLENNTTENFGITTPRQYTAIMKSDAAMSSVIGLAGHIPIQLELISFELQNALRGVEDLLGIKTADEILDNMFNSFCVGK</sequence>
<dbReference type="EMBL" id="UINC01011314">
    <property type="protein sequence ID" value="SVA49987.1"/>
    <property type="molecule type" value="Genomic_DNA"/>
</dbReference>
<dbReference type="Pfam" id="PF01926">
    <property type="entry name" value="MMR_HSR1"/>
    <property type="match status" value="1"/>
</dbReference>
<protein>
    <recommendedName>
        <fullName evidence="4">TrmE-type G domain-containing protein</fullName>
    </recommendedName>
</protein>
<proteinExistence type="predicted"/>
<dbReference type="CDD" id="cd04164">
    <property type="entry name" value="trmE"/>
    <property type="match status" value="1"/>
</dbReference>